<dbReference type="OrthoDB" id="5772152at2"/>
<accession>A0A2I6S9T3</accession>
<dbReference type="Gene3D" id="1.10.1220.10">
    <property type="entry name" value="Met repressor-like"/>
    <property type="match status" value="1"/>
</dbReference>
<evidence type="ECO:0000259" key="1">
    <source>
        <dbReference type="Pfam" id="PF01402"/>
    </source>
</evidence>
<dbReference type="AlphaFoldDB" id="A0A2I6S9T3"/>
<dbReference type="Proteomes" id="UP000242205">
    <property type="component" value="Chromosome"/>
</dbReference>
<organism evidence="2 3">
    <name type="scientific">Pseudazoarcus pumilus</name>
    <dbReference type="NCBI Taxonomy" id="2067960"/>
    <lineage>
        <taxon>Bacteria</taxon>
        <taxon>Pseudomonadati</taxon>
        <taxon>Pseudomonadota</taxon>
        <taxon>Betaproteobacteria</taxon>
        <taxon>Rhodocyclales</taxon>
        <taxon>Zoogloeaceae</taxon>
        <taxon>Pseudazoarcus</taxon>
    </lineage>
</organism>
<reference evidence="2 3" key="1">
    <citation type="submission" date="2018-01" db="EMBL/GenBank/DDBJ databases">
        <authorList>
            <person name="Fu G.-Y."/>
        </authorList>
    </citation>
    <scope>NUCLEOTIDE SEQUENCE [LARGE SCALE GENOMIC DNA]</scope>
    <source>
        <strain evidence="2 3">SY39</strain>
    </source>
</reference>
<dbReference type="KEGG" id="atw:C0099_14385"/>
<dbReference type="EMBL" id="CP025682">
    <property type="protein sequence ID" value="AUN96020.1"/>
    <property type="molecule type" value="Genomic_DNA"/>
</dbReference>
<gene>
    <name evidence="2" type="ORF">C0099_14385</name>
</gene>
<evidence type="ECO:0000313" key="2">
    <source>
        <dbReference type="EMBL" id="AUN96020.1"/>
    </source>
</evidence>
<dbReference type="InterPro" id="IPR002145">
    <property type="entry name" value="CopG"/>
</dbReference>
<sequence length="73" mass="8576">MRTIIDLPEDQYEALKSLAKREQASRAEVVRRALAEYLARRAPEAQDDAFGLWRDRAEDGLACQEKLRQEWDR</sequence>
<proteinExistence type="predicted"/>
<feature type="domain" description="Ribbon-helix-helix protein CopG" evidence="1">
    <location>
        <begin position="2"/>
        <end position="40"/>
    </location>
</feature>
<dbReference type="InterPro" id="IPR013321">
    <property type="entry name" value="Arc_rbn_hlx_hlx"/>
</dbReference>
<dbReference type="RefSeq" id="WP_102248064.1">
    <property type="nucleotide sequence ID" value="NZ_CP025682.1"/>
</dbReference>
<dbReference type="GO" id="GO:0006355">
    <property type="term" value="P:regulation of DNA-templated transcription"/>
    <property type="evidence" value="ECO:0007669"/>
    <property type="project" value="InterPro"/>
</dbReference>
<keyword evidence="3" id="KW-1185">Reference proteome</keyword>
<protein>
    <submittedName>
        <fullName evidence="2">CopG family transcriptional regulator</fullName>
    </submittedName>
</protein>
<dbReference type="CDD" id="cd21631">
    <property type="entry name" value="RHH_CopG_NikR-like"/>
    <property type="match status" value="1"/>
</dbReference>
<evidence type="ECO:0000313" key="3">
    <source>
        <dbReference type="Proteomes" id="UP000242205"/>
    </source>
</evidence>
<name>A0A2I6S9T3_9RHOO</name>
<dbReference type="Pfam" id="PF01402">
    <property type="entry name" value="RHH_1"/>
    <property type="match status" value="1"/>
</dbReference>